<evidence type="ECO:0000256" key="6">
    <source>
        <dbReference type="ARBA" id="ARBA00023136"/>
    </source>
</evidence>
<feature type="transmembrane region" description="Helical" evidence="9">
    <location>
        <begin position="445"/>
        <end position="463"/>
    </location>
</feature>
<evidence type="ECO:0000256" key="7">
    <source>
        <dbReference type="ARBA" id="ARBA00043987"/>
    </source>
</evidence>
<reference evidence="11" key="1">
    <citation type="journal article" date="2019" name="Int. J. Syst. Evol. Microbiol.">
        <title>The Global Catalogue of Microorganisms (GCM) 10K type strain sequencing project: providing services to taxonomists for standard genome sequencing and annotation.</title>
        <authorList>
            <consortium name="The Broad Institute Genomics Platform"/>
            <consortium name="The Broad Institute Genome Sequencing Center for Infectious Disease"/>
            <person name="Wu L."/>
            <person name="Ma J."/>
        </authorList>
    </citation>
    <scope>NUCLEOTIDE SEQUENCE [LARGE SCALE GENOMIC DNA]</scope>
    <source>
        <strain evidence="11">CGMCC 4.7246</strain>
    </source>
</reference>
<accession>A0ABW1P916</accession>
<feature type="transmembrane region" description="Helical" evidence="9">
    <location>
        <begin position="60"/>
        <end position="82"/>
    </location>
</feature>
<dbReference type="InterPro" id="IPR049829">
    <property type="entry name" value="MptA/B-like"/>
</dbReference>
<feature type="region of interest" description="Disordered" evidence="8">
    <location>
        <begin position="1"/>
        <end position="31"/>
    </location>
</feature>
<feature type="transmembrane region" description="Helical" evidence="9">
    <location>
        <begin position="349"/>
        <end position="369"/>
    </location>
</feature>
<feature type="transmembrane region" description="Helical" evidence="9">
    <location>
        <begin position="190"/>
        <end position="208"/>
    </location>
</feature>
<evidence type="ECO:0000256" key="3">
    <source>
        <dbReference type="ARBA" id="ARBA00022679"/>
    </source>
</evidence>
<dbReference type="Pfam" id="PF26314">
    <property type="entry name" value="MptA_B_family"/>
    <property type="match status" value="1"/>
</dbReference>
<keyword evidence="4 9" id="KW-0812">Transmembrane</keyword>
<gene>
    <name evidence="10" type="primary">mptB</name>
    <name evidence="10" type="ORF">ACFP3R_18510</name>
</gene>
<dbReference type="EMBL" id="JBHSQO010000017">
    <property type="protein sequence ID" value="MFC6091272.1"/>
    <property type="molecule type" value="Genomic_DNA"/>
</dbReference>
<keyword evidence="5 9" id="KW-1133">Transmembrane helix</keyword>
<protein>
    <submittedName>
        <fullName evidence="10">Polyprenol phosphomannose-dependent alpha 1,6 mannosyltransferase MptB</fullName>
    </submittedName>
</protein>
<evidence type="ECO:0000313" key="10">
    <source>
        <dbReference type="EMBL" id="MFC6091272.1"/>
    </source>
</evidence>
<dbReference type="GO" id="GO:0016757">
    <property type="term" value="F:glycosyltransferase activity"/>
    <property type="evidence" value="ECO:0007669"/>
    <property type="project" value="UniProtKB-KW"/>
</dbReference>
<organism evidence="10 11">
    <name type="scientific">Saccharothrix lopnurensis</name>
    <dbReference type="NCBI Taxonomy" id="1670621"/>
    <lineage>
        <taxon>Bacteria</taxon>
        <taxon>Bacillati</taxon>
        <taxon>Actinomycetota</taxon>
        <taxon>Actinomycetes</taxon>
        <taxon>Pseudonocardiales</taxon>
        <taxon>Pseudonocardiaceae</taxon>
        <taxon>Saccharothrix</taxon>
    </lineage>
</organism>
<keyword evidence="2 10" id="KW-0328">Glycosyltransferase</keyword>
<evidence type="ECO:0000256" key="1">
    <source>
        <dbReference type="ARBA" id="ARBA00004141"/>
    </source>
</evidence>
<dbReference type="RefSeq" id="WP_380637473.1">
    <property type="nucleotide sequence ID" value="NZ_JBHSQO010000017.1"/>
</dbReference>
<comment type="subcellular location">
    <subcellularLocation>
        <location evidence="1">Membrane</location>
        <topology evidence="1">Multi-pass membrane protein</topology>
    </subcellularLocation>
</comment>
<evidence type="ECO:0000256" key="9">
    <source>
        <dbReference type="SAM" id="Phobius"/>
    </source>
</evidence>
<sequence length="516" mass="52058">MSLSTVGRPAPAAGLRPPDRPAGPTGATGHDRLRWTGFGGVLLLTAAAWTGVAASPSSTAAALSLAAGVTGAGLLVLSWALLGRAVFTGPTPPTARGLVWTLVLWCAPLLVAPPLFSADVFSYLAQGEIAARGLDPHVVGPARGLGAASEVVGRVGAHWRDTPSPYGPLFGAVERLVARVSEGDPVTGVLLHRLIGLLGLVPVVWAVLRLASAAGASRRAALWLGVLNPLVLWHLVAGVHNDALMLGLMLAGTAIALRALEARVEWRPLALGVVLIALGALVKLPALVALAVVGTALARRRGGRFGDFLLAGVGMVVAFAAVSAAVSSLTGLGFGWVGALGTSGRVASWLAPTNWFGFLVGGAGAVFGAQITPVALGVGRVLGSVLVVCGIGVLLHRQLRGRVDAVTSLGGALGLVVVFGPVVQPWYLLWAVIPLATTRLPRRAWTGLGALVALSAVLVPPPAGDHTGHLGPLVFGYGVGALLVGVAFLLLRGAPPHRSAPGVSMSPGAPPAPAPA</sequence>
<evidence type="ECO:0000256" key="2">
    <source>
        <dbReference type="ARBA" id="ARBA00022676"/>
    </source>
</evidence>
<feature type="transmembrane region" description="Helical" evidence="9">
    <location>
        <begin position="94"/>
        <end position="116"/>
    </location>
</feature>
<dbReference type="Proteomes" id="UP001596220">
    <property type="component" value="Unassembled WGS sequence"/>
</dbReference>
<feature type="compositionally biased region" description="Low complexity" evidence="8">
    <location>
        <begin position="7"/>
        <end position="16"/>
    </location>
</feature>
<feature type="transmembrane region" description="Helical" evidence="9">
    <location>
        <begin position="269"/>
        <end position="297"/>
    </location>
</feature>
<keyword evidence="11" id="KW-1185">Reference proteome</keyword>
<keyword evidence="6 9" id="KW-0472">Membrane</keyword>
<dbReference type="NCBIfam" id="NF038066">
    <property type="entry name" value="MptB"/>
    <property type="match status" value="1"/>
</dbReference>
<feature type="transmembrane region" description="Helical" evidence="9">
    <location>
        <begin position="381"/>
        <end position="399"/>
    </location>
</feature>
<feature type="transmembrane region" description="Helical" evidence="9">
    <location>
        <begin position="411"/>
        <end position="433"/>
    </location>
</feature>
<name>A0ABW1P916_9PSEU</name>
<evidence type="ECO:0000256" key="4">
    <source>
        <dbReference type="ARBA" id="ARBA00022692"/>
    </source>
</evidence>
<evidence type="ECO:0000256" key="5">
    <source>
        <dbReference type="ARBA" id="ARBA00022989"/>
    </source>
</evidence>
<comment type="similarity">
    <text evidence="7">Belongs to the MptA/B family.</text>
</comment>
<feature type="transmembrane region" description="Helical" evidence="9">
    <location>
        <begin position="309"/>
        <end position="337"/>
    </location>
</feature>
<evidence type="ECO:0000256" key="8">
    <source>
        <dbReference type="SAM" id="MobiDB-lite"/>
    </source>
</evidence>
<feature type="transmembrane region" description="Helical" evidence="9">
    <location>
        <begin position="35"/>
        <end position="54"/>
    </location>
</feature>
<proteinExistence type="inferred from homology"/>
<evidence type="ECO:0000313" key="11">
    <source>
        <dbReference type="Proteomes" id="UP001596220"/>
    </source>
</evidence>
<feature type="transmembrane region" description="Helical" evidence="9">
    <location>
        <begin position="220"/>
        <end position="240"/>
    </location>
</feature>
<feature type="transmembrane region" description="Helical" evidence="9">
    <location>
        <begin position="469"/>
        <end position="491"/>
    </location>
</feature>
<keyword evidence="3" id="KW-0808">Transferase</keyword>
<comment type="caution">
    <text evidence="10">The sequence shown here is derived from an EMBL/GenBank/DDBJ whole genome shotgun (WGS) entry which is preliminary data.</text>
</comment>